<dbReference type="EMBL" id="BDGG01000002">
    <property type="protein sequence ID" value="GAU92128.1"/>
    <property type="molecule type" value="Genomic_DNA"/>
</dbReference>
<gene>
    <name evidence="1" type="primary">RvY_04246-1</name>
    <name evidence="1" type="synonym">RvY_04246.1</name>
    <name evidence="1" type="ORF">RvY_04246</name>
</gene>
<organism evidence="1 2">
    <name type="scientific">Ramazzottius varieornatus</name>
    <name type="common">Water bear</name>
    <name type="synonym">Tardigrade</name>
    <dbReference type="NCBI Taxonomy" id="947166"/>
    <lineage>
        <taxon>Eukaryota</taxon>
        <taxon>Metazoa</taxon>
        <taxon>Ecdysozoa</taxon>
        <taxon>Tardigrada</taxon>
        <taxon>Eutardigrada</taxon>
        <taxon>Parachela</taxon>
        <taxon>Hypsibioidea</taxon>
        <taxon>Ramazzottiidae</taxon>
        <taxon>Ramazzottius</taxon>
    </lineage>
</organism>
<name>A0A1D1V111_RAMVA</name>
<keyword evidence="2" id="KW-1185">Reference proteome</keyword>
<sequence>MIEPTLVIQLRDYAECMDSGVSASVMRLTASGVEQARGAREYLIAVNFRWAAGGANVPGFGIIYGDLWHAPPCMFQNLCCTLRRGLQGSNTRV</sequence>
<reference evidence="1 2" key="1">
    <citation type="journal article" date="2016" name="Nat. Commun.">
        <title>Extremotolerant tardigrade genome and improved radiotolerance of human cultured cells by tardigrade-unique protein.</title>
        <authorList>
            <person name="Hashimoto T."/>
            <person name="Horikawa D.D."/>
            <person name="Saito Y."/>
            <person name="Kuwahara H."/>
            <person name="Kozuka-Hata H."/>
            <person name="Shin-I T."/>
            <person name="Minakuchi Y."/>
            <person name="Ohishi K."/>
            <person name="Motoyama A."/>
            <person name="Aizu T."/>
            <person name="Enomoto A."/>
            <person name="Kondo K."/>
            <person name="Tanaka S."/>
            <person name="Hara Y."/>
            <person name="Koshikawa S."/>
            <person name="Sagara H."/>
            <person name="Miura T."/>
            <person name="Yokobori S."/>
            <person name="Miyagawa K."/>
            <person name="Suzuki Y."/>
            <person name="Kubo T."/>
            <person name="Oyama M."/>
            <person name="Kohara Y."/>
            <person name="Fujiyama A."/>
            <person name="Arakawa K."/>
            <person name="Katayama T."/>
            <person name="Toyoda A."/>
            <person name="Kunieda T."/>
        </authorList>
    </citation>
    <scope>NUCLEOTIDE SEQUENCE [LARGE SCALE GENOMIC DNA]</scope>
    <source>
        <strain evidence="1 2">YOKOZUNA-1</strain>
    </source>
</reference>
<accession>A0A1D1V111</accession>
<dbReference type="Proteomes" id="UP000186922">
    <property type="component" value="Unassembled WGS sequence"/>
</dbReference>
<dbReference type="AlphaFoldDB" id="A0A1D1V111"/>
<comment type="caution">
    <text evidence="1">The sequence shown here is derived from an EMBL/GenBank/DDBJ whole genome shotgun (WGS) entry which is preliminary data.</text>
</comment>
<evidence type="ECO:0000313" key="2">
    <source>
        <dbReference type="Proteomes" id="UP000186922"/>
    </source>
</evidence>
<proteinExistence type="predicted"/>
<protein>
    <submittedName>
        <fullName evidence="1">Uncharacterized protein</fullName>
    </submittedName>
</protein>
<evidence type="ECO:0000313" key="1">
    <source>
        <dbReference type="EMBL" id="GAU92128.1"/>
    </source>
</evidence>